<accession>A0A8B9VFF2</accession>
<dbReference type="Ensembl" id="ENSAZOT00000023169.1">
    <property type="protein sequence ID" value="ENSAZOP00000021561.1"/>
    <property type="gene ID" value="ENSAZOG00000013990.1"/>
</dbReference>
<keyword evidence="1" id="KW-0472">Membrane</keyword>
<dbReference type="Proteomes" id="UP000694549">
    <property type="component" value="Unplaced"/>
</dbReference>
<keyword evidence="3" id="KW-1185">Reference proteome</keyword>
<evidence type="ECO:0000256" key="1">
    <source>
        <dbReference type="SAM" id="Phobius"/>
    </source>
</evidence>
<dbReference type="GO" id="GO:0005506">
    <property type="term" value="F:iron ion binding"/>
    <property type="evidence" value="ECO:0007669"/>
    <property type="project" value="InterPro"/>
</dbReference>
<dbReference type="GO" id="GO:0016705">
    <property type="term" value="F:oxidoreductase activity, acting on paired donors, with incorporation or reduction of molecular oxygen"/>
    <property type="evidence" value="ECO:0007669"/>
    <property type="project" value="InterPro"/>
</dbReference>
<dbReference type="GO" id="GO:0020037">
    <property type="term" value="F:heme binding"/>
    <property type="evidence" value="ECO:0007669"/>
    <property type="project" value="InterPro"/>
</dbReference>
<feature type="transmembrane region" description="Helical" evidence="1">
    <location>
        <begin position="6"/>
        <end position="27"/>
    </location>
</feature>
<evidence type="ECO:0000313" key="3">
    <source>
        <dbReference type="Proteomes" id="UP000694549"/>
    </source>
</evidence>
<dbReference type="GO" id="GO:0004497">
    <property type="term" value="F:monooxygenase activity"/>
    <property type="evidence" value="ECO:0007669"/>
    <property type="project" value="InterPro"/>
</dbReference>
<organism evidence="2 3">
    <name type="scientific">Anas zonorhyncha</name>
    <name type="common">Eastern spot-billed duck</name>
    <dbReference type="NCBI Taxonomy" id="75864"/>
    <lineage>
        <taxon>Eukaryota</taxon>
        <taxon>Metazoa</taxon>
        <taxon>Chordata</taxon>
        <taxon>Craniata</taxon>
        <taxon>Vertebrata</taxon>
        <taxon>Euteleostomi</taxon>
        <taxon>Archelosauria</taxon>
        <taxon>Archosauria</taxon>
        <taxon>Dinosauria</taxon>
        <taxon>Saurischia</taxon>
        <taxon>Theropoda</taxon>
        <taxon>Coelurosauria</taxon>
        <taxon>Aves</taxon>
        <taxon>Neognathae</taxon>
        <taxon>Galloanserae</taxon>
        <taxon>Anseriformes</taxon>
        <taxon>Anatidae</taxon>
        <taxon>Anatinae</taxon>
        <taxon>Anas</taxon>
    </lineage>
</organism>
<proteinExistence type="predicted"/>
<evidence type="ECO:0000313" key="2">
    <source>
        <dbReference type="Ensembl" id="ENSAZOP00000021561.1"/>
    </source>
</evidence>
<keyword evidence="1" id="KW-0812">Transmembrane</keyword>
<evidence type="ECO:0008006" key="4">
    <source>
        <dbReference type="Google" id="ProtNLM"/>
    </source>
</evidence>
<protein>
    <recommendedName>
        <fullName evidence="4">Cytochrome P450</fullName>
    </recommendedName>
</protein>
<sequence length="93" mass="10869">MDWSSSTTVGLVFILTFLIILKIGSFLNSNRRKNLPPGPRALPIIGNLHLFDLKRPYKTYLQFTVAPPDFESEDFYEPGSFDYYLFIYLFSRH</sequence>
<dbReference type="InterPro" id="IPR036396">
    <property type="entry name" value="Cyt_P450_sf"/>
</dbReference>
<keyword evidence="1" id="KW-1133">Transmembrane helix</keyword>
<name>A0A8B9VFF2_9AVES</name>
<reference evidence="2" key="2">
    <citation type="submission" date="2025-09" db="UniProtKB">
        <authorList>
            <consortium name="Ensembl"/>
        </authorList>
    </citation>
    <scope>IDENTIFICATION</scope>
</reference>
<dbReference type="AlphaFoldDB" id="A0A8B9VFF2"/>
<dbReference type="Gene3D" id="1.10.630.10">
    <property type="entry name" value="Cytochrome P450"/>
    <property type="match status" value="1"/>
</dbReference>
<reference evidence="2" key="1">
    <citation type="submission" date="2025-08" db="UniProtKB">
        <authorList>
            <consortium name="Ensembl"/>
        </authorList>
    </citation>
    <scope>IDENTIFICATION</scope>
</reference>
<dbReference type="SUPFAM" id="SSF48264">
    <property type="entry name" value="Cytochrome P450"/>
    <property type="match status" value="1"/>
</dbReference>